<dbReference type="Proteomes" id="UP000034076">
    <property type="component" value="Unassembled WGS sequence"/>
</dbReference>
<evidence type="ECO:0000259" key="1">
    <source>
        <dbReference type="Pfam" id="PF07484"/>
    </source>
</evidence>
<reference evidence="2 3" key="1">
    <citation type="submission" date="2015-04" db="EMBL/GenBank/DDBJ databases">
        <title>Draft genome sequence of bacteremic isolate Catabacter hongkongensis type strain HKU16T.</title>
        <authorList>
            <person name="Lau S.K."/>
            <person name="Teng J.L."/>
            <person name="Huang Y."/>
            <person name="Curreem S.O."/>
            <person name="Tsui S.K."/>
            <person name="Woo P.C."/>
        </authorList>
    </citation>
    <scope>NUCLEOTIDE SEQUENCE [LARGE SCALE GENOMIC DNA]</scope>
    <source>
        <strain evidence="2 3">HKU16</strain>
    </source>
</reference>
<sequence>MDEKILDYMTKTEYASEHAGVVKNAEHADSATGSQFAENAVKLGGNESTYYASAASVTTLGATVNGVLGTANNAQATASEAKTDAATADAKAVAAQAAAAAAKDIAEAAQEPAGCMKFFAGGILPAGYLWCDGTSYPANGNYAKLYETIGTKYNETNDEAGTFRVPDMRGRVGIGKDAGTFDTLGKTGGEEKHTLTIAEIPSHSHTFLTNYIGAAATVFPYQTGKTSGPQSTSYTGGGQTHNNLQPYLVCNYIIKY</sequence>
<dbReference type="Pfam" id="PF11839">
    <property type="entry name" value="Alanine_zipper"/>
    <property type="match status" value="1"/>
</dbReference>
<dbReference type="OrthoDB" id="9810174at2"/>
<comment type="caution">
    <text evidence="2">The sequence shown here is derived from an EMBL/GenBank/DDBJ whole genome shotgun (WGS) entry which is preliminary data.</text>
</comment>
<dbReference type="STRING" id="270498.CHK_0567"/>
<keyword evidence="3" id="KW-1185">Reference proteome</keyword>
<dbReference type="Pfam" id="PF07484">
    <property type="entry name" value="Collar"/>
    <property type="match status" value="1"/>
</dbReference>
<gene>
    <name evidence="2" type="ORF">CHK_0567</name>
</gene>
<dbReference type="InterPro" id="IPR037053">
    <property type="entry name" value="Phage_tail_collar_dom_sf"/>
</dbReference>
<dbReference type="InterPro" id="IPR021793">
    <property type="entry name" value="Oprl"/>
</dbReference>
<evidence type="ECO:0000313" key="2">
    <source>
        <dbReference type="EMBL" id="KKI51884.1"/>
    </source>
</evidence>
<dbReference type="SUPFAM" id="SSF88874">
    <property type="entry name" value="Receptor-binding domain of short tail fibre protein gp12"/>
    <property type="match status" value="1"/>
</dbReference>
<dbReference type="InterPro" id="IPR011083">
    <property type="entry name" value="Phage_tail_collar_dom"/>
</dbReference>
<dbReference type="EMBL" id="LAYJ01000053">
    <property type="protein sequence ID" value="KKI51884.1"/>
    <property type="molecule type" value="Genomic_DNA"/>
</dbReference>
<feature type="domain" description="Phage tail collar" evidence="1">
    <location>
        <begin position="116"/>
        <end position="172"/>
    </location>
</feature>
<proteinExistence type="predicted"/>
<evidence type="ECO:0000313" key="3">
    <source>
        <dbReference type="Proteomes" id="UP000034076"/>
    </source>
</evidence>
<name>A0A0M2NH56_9FIRM</name>
<accession>A0A0M2NH56</accession>
<protein>
    <submittedName>
        <fullName evidence="2">Microcystin dependent protein</fullName>
    </submittedName>
</protein>
<dbReference type="AlphaFoldDB" id="A0A0M2NH56"/>
<organism evidence="2 3">
    <name type="scientific">Christensenella hongkongensis</name>
    <dbReference type="NCBI Taxonomy" id="270498"/>
    <lineage>
        <taxon>Bacteria</taxon>
        <taxon>Bacillati</taxon>
        <taxon>Bacillota</taxon>
        <taxon>Clostridia</taxon>
        <taxon>Christensenellales</taxon>
        <taxon>Christensenellaceae</taxon>
        <taxon>Christensenella</taxon>
    </lineage>
</organism>
<dbReference type="Gene3D" id="3.90.1340.10">
    <property type="entry name" value="Phage tail collar domain"/>
    <property type="match status" value="1"/>
</dbReference>
<dbReference type="CDD" id="cd22641">
    <property type="entry name" value="C24-like"/>
    <property type="match status" value="1"/>
</dbReference>
<dbReference type="RefSeq" id="WP_160295577.1">
    <property type="nucleotide sequence ID" value="NZ_LAYJ01000053.1"/>
</dbReference>